<dbReference type="EnsemblMetazoa" id="PPAI000876-RA">
    <property type="protein sequence ID" value="PPAI000876-PA"/>
    <property type="gene ID" value="PPAI000876"/>
</dbReference>
<evidence type="ECO:0000256" key="10">
    <source>
        <dbReference type="ARBA" id="ARBA00024479"/>
    </source>
</evidence>
<comment type="catalytic activity">
    <reaction evidence="10">
        <text>a 1,2-diacyl-sn-glycero-3-phospho-L-serine(in) = a 1,2-diacyl-sn-glycero-3-phospho-L-serine(out)</text>
        <dbReference type="Rhea" id="RHEA:38663"/>
        <dbReference type="ChEBI" id="CHEBI:57262"/>
    </reaction>
</comment>
<dbReference type="GO" id="GO:0043495">
    <property type="term" value="F:protein-membrane adaptor activity"/>
    <property type="evidence" value="ECO:0007669"/>
    <property type="project" value="TreeGrafter"/>
</dbReference>
<protein>
    <recommendedName>
        <fullName evidence="4">Autophagy-related protein 2</fullName>
    </recommendedName>
</protein>
<dbReference type="GO" id="GO:0005789">
    <property type="term" value="C:endoplasmic reticulum membrane"/>
    <property type="evidence" value="ECO:0007669"/>
    <property type="project" value="UniProtKB-SubCell"/>
</dbReference>
<dbReference type="GO" id="GO:0061723">
    <property type="term" value="P:glycophagy"/>
    <property type="evidence" value="ECO:0007669"/>
    <property type="project" value="TreeGrafter"/>
</dbReference>
<evidence type="ECO:0000256" key="4">
    <source>
        <dbReference type="ARBA" id="ARBA00018070"/>
    </source>
</evidence>
<dbReference type="PANTHER" id="PTHR13190:SF1">
    <property type="entry name" value="AUTOPHAGY-RELATED 2, ISOFORM A"/>
    <property type="match status" value="1"/>
</dbReference>
<comment type="similarity">
    <text evidence="3">Belongs to the ATG2 family.</text>
</comment>
<keyword evidence="9" id="KW-0472">Membrane</keyword>
<dbReference type="InterPro" id="IPR026849">
    <property type="entry name" value="ATG2"/>
</dbReference>
<keyword evidence="5" id="KW-0813">Transport</keyword>
<keyword evidence="8" id="KW-0445">Lipid transport</keyword>
<reference evidence="12" key="1">
    <citation type="submission" date="2022-08" db="UniProtKB">
        <authorList>
            <consortium name="EnsemblMetazoa"/>
        </authorList>
    </citation>
    <scope>IDENTIFICATION</scope>
    <source>
        <strain evidence="12">Israel</strain>
    </source>
</reference>
<evidence type="ECO:0000256" key="9">
    <source>
        <dbReference type="ARBA" id="ARBA00023136"/>
    </source>
</evidence>
<comment type="subcellular location">
    <subcellularLocation>
        <location evidence="1">Endoplasmic reticulum membrane</location>
        <topology evidence="1">Peripheral membrane protein</topology>
    </subcellularLocation>
    <subcellularLocation>
        <location evidence="2">Preautophagosomal structure membrane</location>
        <topology evidence="2">Peripheral membrane protein</topology>
    </subcellularLocation>
</comment>
<evidence type="ECO:0000256" key="8">
    <source>
        <dbReference type="ARBA" id="ARBA00023055"/>
    </source>
</evidence>
<evidence type="ECO:0000256" key="6">
    <source>
        <dbReference type="ARBA" id="ARBA00022824"/>
    </source>
</evidence>
<dbReference type="GO" id="GO:0032266">
    <property type="term" value="F:phosphatidylinositol-3-phosphate binding"/>
    <property type="evidence" value="ECO:0007669"/>
    <property type="project" value="TreeGrafter"/>
</dbReference>
<keyword evidence="7" id="KW-0072">Autophagy</keyword>
<dbReference type="VEuPathDB" id="VectorBase:PPAPM1_001790"/>
<dbReference type="GO" id="GO:0000422">
    <property type="term" value="P:autophagy of mitochondrion"/>
    <property type="evidence" value="ECO:0007669"/>
    <property type="project" value="TreeGrafter"/>
</dbReference>
<dbReference type="PANTHER" id="PTHR13190">
    <property type="entry name" value="AUTOPHAGY-RELATED 2, ISOFORM A"/>
    <property type="match status" value="1"/>
</dbReference>
<accession>A0A1B0D0K4</accession>
<dbReference type="AlphaFoldDB" id="A0A1B0D0K4"/>
<dbReference type="GO" id="GO:0061709">
    <property type="term" value="P:reticulophagy"/>
    <property type="evidence" value="ECO:0007669"/>
    <property type="project" value="TreeGrafter"/>
</dbReference>
<dbReference type="GO" id="GO:0006869">
    <property type="term" value="P:lipid transport"/>
    <property type="evidence" value="ECO:0007669"/>
    <property type="project" value="UniProtKB-KW"/>
</dbReference>
<dbReference type="GO" id="GO:0000045">
    <property type="term" value="P:autophagosome assembly"/>
    <property type="evidence" value="ECO:0007669"/>
    <property type="project" value="TreeGrafter"/>
</dbReference>
<dbReference type="VEuPathDB" id="VectorBase:PPAI000876"/>
<evidence type="ECO:0000256" key="5">
    <source>
        <dbReference type="ARBA" id="ARBA00022448"/>
    </source>
</evidence>
<dbReference type="EMBL" id="AJVK01021486">
    <property type="status" value="NOT_ANNOTATED_CDS"/>
    <property type="molecule type" value="Genomic_DNA"/>
</dbReference>
<dbReference type="GO" id="GO:0034727">
    <property type="term" value="P:piecemeal microautophagy of the nucleus"/>
    <property type="evidence" value="ECO:0007669"/>
    <property type="project" value="TreeGrafter"/>
</dbReference>
<evidence type="ECO:0000256" key="1">
    <source>
        <dbReference type="ARBA" id="ARBA00004406"/>
    </source>
</evidence>
<comment type="catalytic activity">
    <reaction evidence="11">
        <text>a 1,2-diacyl-sn-glycero-3-phosphoethanolamine(in) = a 1,2-diacyl-sn-glycero-3-phosphoethanolamine(out)</text>
        <dbReference type="Rhea" id="RHEA:38895"/>
        <dbReference type="ChEBI" id="CHEBI:64612"/>
    </reaction>
</comment>
<evidence type="ECO:0000256" key="2">
    <source>
        <dbReference type="ARBA" id="ARBA00004623"/>
    </source>
</evidence>
<dbReference type="GO" id="GO:0061908">
    <property type="term" value="C:phagophore"/>
    <property type="evidence" value="ECO:0007669"/>
    <property type="project" value="TreeGrafter"/>
</dbReference>
<evidence type="ECO:0000313" key="13">
    <source>
        <dbReference type="Proteomes" id="UP000092462"/>
    </source>
</evidence>
<organism evidence="12 13">
    <name type="scientific">Phlebotomus papatasi</name>
    <name type="common">Sandfly</name>
    <dbReference type="NCBI Taxonomy" id="29031"/>
    <lineage>
        <taxon>Eukaryota</taxon>
        <taxon>Metazoa</taxon>
        <taxon>Ecdysozoa</taxon>
        <taxon>Arthropoda</taxon>
        <taxon>Hexapoda</taxon>
        <taxon>Insecta</taxon>
        <taxon>Pterygota</taxon>
        <taxon>Neoptera</taxon>
        <taxon>Endopterygota</taxon>
        <taxon>Diptera</taxon>
        <taxon>Nematocera</taxon>
        <taxon>Psychodoidea</taxon>
        <taxon>Psychodidae</taxon>
        <taxon>Phlebotomus</taxon>
        <taxon>Phlebotomus</taxon>
    </lineage>
</organism>
<proteinExistence type="inferred from homology"/>
<dbReference type="GO" id="GO:0034045">
    <property type="term" value="C:phagophore assembly site membrane"/>
    <property type="evidence" value="ECO:0007669"/>
    <property type="project" value="UniProtKB-SubCell"/>
</dbReference>
<evidence type="ECO:0000256" key="7">
    <source>
        <dbReference type="ARBA" id="ARBA00023006"/>
    </source>
</evidence>
<name>A0A1B0D0K4_PHLPP</name>
<keyword evidence="6" id="KW-0256">Endoplasmic reticulum</keyword>
<keyword evidence="13" id="KW-1185">Reference proteome</keyword>
<sequence length="125" mass="13862">MTCTALNELCQSQGWGLEVIEGYLGSVTVNIPWNALMTEDSFIEVSGLYLALKPKPTTKEGQSVLESMWSSMSSSMQLAQDCMDRDSENIAQNVQMSAMEGIERFAQIIDNVVLSLTDNVWIDCQ</sequence>
<evidence type="ECO:0000256" key="3">
    <source>
        <dbReference type="ARBA" id="ARBA00009714"/>
    </source>
</evidence>
<evidence type="ECO:0000256" key="11">
    <source>
        <dbReference type="ARBA" id="ARBA00024615"/>
    </source>
</evidence>
<dbReference type="Proteomes" id="UP000092462">
    <property type="component" value="Unassembled WGS sequence"/>
</dbReference>
<evidence type="ECO:0000313" key="12">
    <source>
        <dbReference type="EnsemblMetazoa" id="PPAI000876-PA"/>
    </source>
</evidence>